<dbReference type="GO" id="GO:0004519">
    <property type="term" value="F:endonuclease activity"/>
    <property type="evidence" value="ECO:0007669"/>
    <property type="project" value="UniProtKB-KW"/>
</dbReference>
<dbReference type="SUPFAM" id="SSF54786">
    <property type="entry name" value="YcfA/nrd intein domain"/>
    <property type="match status" value="1"/>
</dbReference>
<evidence type="ECO:0000256" key="1">
    <source>
        <dbReference type="ARBA" id="ARBA00006620"/>
    </source>
</evidence>
<keyword evidence="4" id="KW-0255">Endonuclease</keyword>
<keyword evidence="3" id="KW-0540">Nuclease</keyword>
<keyword evidence="6" id="KW-0694">RNA-binding</keyword>
<dbReference type="GO" id="GO:0016787">
    <property type="term" value="F:hydrolase activity"/>
    <property type="evidence" value="ECO:0007669"/>
    <property type="project" value="UniProtKB-KW"/>
</dbReference>
<name>A0A1F6Y629_9BACT</name>
<evidence type="ECO:0000256" key="7">
    <source>
        <dbReference type="ARBA" id="ARBA00023016"/>
    </source>
</evidence>
<dbReference type="InterPro" id="IPR012933">
    <property type="entry name" value="HicA_mRNA_interferase"/>
</dbReference>
<dbReference type="Gene3D" id="3.30.920.30">
    <property type="entry name" value="Hypothetical protein"/>
    <property type="match status" value="1"/>
</dbReference>
<keyword evidence="2" id="KW-1277">Toxin-antitoxin system</keyword>
<evidence type="ECO:0000313" key="9">
    <source>
        <dbReference type="Proteomes" id="UP000177693"/>
    </source>
</evidence>
<accession>A0A1F6Y629</accession>
<evidence type="ECO:0000256" key="3">
    <source>
        <dbReference type="ARBA" id="ARBA00022722"/>
    </source>
</evidence>
<dbReference type="InterPro" id="IPR038570">
    <property type="entry name" value="HicA_sf"/>
</dbReference>
<keyword evidence="5" id="KW-0378">Hydrolase</keyword>
<evidence type="ECO:0000256" key="5">
    <source>
        <dbReference type="ARBA" id="ARBA00022801"/>
    </source>
</evidence>
<gene>
    <name evidence="8" type="ORF">A3I23_03445</name>
</gene>
<sequence length="79" mass="9695">MPRGLFNWTYKDVIDFISENGFIFYKQREDSHEYWINESTKAVVDISFHGQKSFRPRTFETMIRQSKINKKVWRDWASR</sequence>
<comment type="caution">
    <text evidence="8">The sequence shown here is derived from an EMBL/GenBank/DDBJ whole genome shotgun (WGS) entry which is preliminary data.</text>
</comment>
<evidence type="ECO:0000256" key="4">
    <source>
        <dbReference type="ARBA" id="ARBA00022759"/>
    </source>
</evidence>
<comment type="similarity">
    <text evidence="1">Belongs to the HicA mRNA interferase family.</text>
</comment>
<evidence type="ECO:0000256" key="6">
    <source>
        <dbReference type="ARBA" id="ARBA00022884"/>
    </source>
</evidence>
<evidence type="ECO:0008006" key="10">
    <source>
        <dbReference type="Google" id="ProtNLM"/>
    </source>
</evidence>
<keyword evidence="7" id="KW-0346">Stress response</keyword>
<evidence type="ECO:0000256" key="2">
    <source>
        <dbReference type="ARBA" id="ARBA00022649"/>
    </source>
</evidence>
<reference evidence="8 9" key="1">
    <citation type="journal article" date="2016" name="Nat. Commun.">
        <title>Thousands of microbial genomes shed light on interconnected biogeochemical processes in an aquifer system.</title>
        <authorList>
            <person name="Anantharaman K."/>
            <person name="Brown C.T."/>
            <person name="Hug L.A."/>
            <person name="Sharon I."/>
            <person name="Castelle C.J."/>
            <person name="Probst A.J."/>
            <person name="Thomas B.C."/>
            <person name="Singh A."/>
            <person name="Wilkins M.J."/>
            <person name="Karaoz U."/>
            <person name="Brodie E.L."/>
            <person name="Williams K.H."/>
            <person name="Hubbard S.S."/>
            <person name="Banfield J.F."/>
        </authorList>
    </citation>
    <scope>NUCLEOTIDE SEQUENCE [LARGE SCALE GENOMIC DNA]</scope>
</reference>
<evidence type="ECO:0000313" key="8">
    <source>
        <dbReference type="EMBL" id="OGJ01814.1"/>
    </source>
</evidence>
<protein>
    <recommendedName>
        <fullName evidence="10">Addiction module toxin, HicA family</fullName>
    </recommendedName>
</protein>
<organism evidence="8 9">
    <name type="scientific">Candidatus Nomurabacteria bacterium RIFCSPLOWO2_02_FULL_40_67</name>
    <dbReference type="NCBI Taxonomy" id="1801787"/>
    <lineage>
        <taxon>Bacteria</taxon>
        <taxon>Candidatus Nomuraibacteriota</taxon>
    </lineage>
</organism>
<dbReference type="Pfam" id="PF07927">
    <property type="entry name" value="HicA_toxin"/>
    <property type="match status" value="1"/>
</dbReference>
<dbReference type="GO" id="GO:0003729">
    <property type="term" value="F:mRNA binding"/>
    <property type="evidence" value="ECO:0007669"/>
    <property type="project" value="InterPro"/>
</dbReference>
<proteinExistence type="inferred from homology"/>
<dbReference type="AlphaFoldDB" id="A0A1F6Y629"/>
<dbReference type="Proteomes" id="UP000177693">
    <property type="component" value="Unassembled WGS sequence"/>
</dbReference>
<dbReference type="EMBL" id="MFVL01000010">
    <property type="protein sequence ID" value="OGJ01814.1"/>
    <property type="molecule type" value="Genomic_DNA"/>
</dbReference>